<evidence type="ECO:0000313" key="1">
    <source>
        <dbReference type="EMBL" id="KAK1862845.1"/>
    </source>
</evidence>
<comment type="caution">
    <text evidence="1">The sequence shown here is derived from an EMBL/GenBank/DDBJ whole genome shotgun (WGS) entry which is preliminary data.</text>
</comment>
<dbReference type="Proteomes" id="UP000798662">
    <property type="component" value="Chromosome 2"/>
</dbReference>
<dbReference type="EMBL" id="CM020619">
    <property type="protein sequence ID" value="KAK1862845.1"/>
    <property type="molecule type" value="Genomic_DNA"/>
</dbReference>
<evidence type="ECO:0000313" key="2">
    <source>
        <dbReference type="Proteomes" id="UP000798662"/>
    </source>
</evidence>
<keyword evidence="2" id="KW-1185">Reference proteome</keyword>
<reference evidence="1" key="1">
    <citation type="submission" date="2019-11" db="EMBL/GenBank/DDBJ databases">
        <title>Nori genome reveals adaptations in red seaweeds to the harsh intertidal environment.</title>
        <authorList>
            <person name="Wang D."/>
            <person name="Mao Y."/>
        </authorList>
    </citation>
    <scope>NUCLEOTIDE SEQUENCE</scope>
    <source>
        <tissue evidence="1">Gametophyte</tissue>
    </source>
</reference>
<name>A0ACC3BY33_PYRYE</name>
<proteinExistence type="predicted"/>
<sequence length="400" mass="40573">MWAPKMGAALAVTAALLVVCPSLATAAAPVARQDAPPTPTTAADGGGGGDDDGALPTDDAGGARPPPRTPASDQCLTPEEWRGSTPSALPGYRSCFRHTPAADGTATLSMANVPNHPVDGLNPNSLCYIARTFTLPVAVKGDTNRRVPARGAIGVAANGVYLFGPEEGGGGNAVSGAGSILVDCAGHPQVSGIWHYHHPDIGCAGATATADTLVGWAFDGFPIYGPLAGTKAEVDAILDDCNGVDVDDATYGYRYHTRTREQVDETLAVNAGANNTDNWAYYLGCYRGVNVITERDGVEDTTVCVSELAGGMVAPTAAPATAAPATAAPATAAPSAAPYAPPQPQGTEAPVWPAPTPTYGRHGGHGGRGRPHRHHGGHPRGGDSYGWGGGYASWAGGRNG</sequence>
<accession>A0ACC3BY33</accession>
<organism evidence="1 2">
    <name type="scientific">Pyropia yezoensis</name>
    <name type="common">Susabi-nori</name>
    <name type="synonym">Porphyra yezoensis</name>
    <dbReference type="NCBI Taxonomy" id="2788"/>
    <lineage>
        <taxon>Eukaryota</taxon>
        <taxon>Rhodophyta</taxon>
        <taxon>Bangiophyceae</taxon>
        <taxon>Bangiales</taxon>
        <taxon>Bangiaceae</taxon>
        <taxon>Pyropia</taxon>
    </lineage>
</organism>
<protein>
    <submittedName>
        <fullName evidence="1">Uncharacterized protein</fullName>
    </submittedName>
</protein>
<gene>
    <name evidence="1" type="ORF">I4F81_005412</name>
</gene>